<feature type="coiled-coil region" evidence="1">
    <location>
        <begin position="23"/>
        <end position="57"/>
    </location>
</feature>
<evidence type="ECO:0000256" key="1">
    <source>
        <dbReference type="SAM" id="Coils"/>
    </source>
</evidence>
<proteinExistence type="predicted"/>
<keyword evidence="1" id="KW-0175">Coiled coil</keyword>
<evidence type="ECO:0000313" key="3">
    <source>
        <dbReference type="Proteomes" id="UP001168821"/>
    </source>
</evidence>
<gene>
    <name evidence="2" type="ORF">Zmor_003283</name>
</gene>
<dbReference type="Proteomes" id="UP001168821">
    <property type="component" value="Unassembled WGS sequence"/>
</dbReference>
<keyword evidence="3" id="KW-1185">Reference proteome</keyword>
<dbReference type="EMBL" id="JALNTZ010000010">
    <property type="protein sequence ID" value="KAJ3639957.1"/>
    <property type="molecule type" value="Genomic_DNA"/>
</dbReference>
<dbReference type="AlphaFoldDB" id="A0AA38HNL9"/>
<name>A0AA38HNL9_9CUCU</name>
<sequence>MISEKKKLQLLRDTKNLKSDKSMDKYIDQIASLEVEIGEKNNEIKKLEEKLENAAKNEGLQSLKDGKYKRFVDRTPKNISHLTSKDQLKTMVNDFESELGKNCSIGFV</sequence>
<protein>
    <submittedName>
        <fullName evidence="2">Uncharacterized protein</fullName>
    </submittedName>
</protein>
<accession>A0AA38HNL9</accession>
<evidence type="ECO:0000313" key="2">
    <source>
        <dbReference type="EMBL" id="KAJ3639957.1"/>
    </source>
</evidence>
<comment type="caution">
    <text evidence="2">The sequence shown here is derived from an EMBL/GenBank/DDBJ whole genome shotgun (WGS) entry which is preliminary data.</text>
</comment>
<reference evidence="2" key="1">
    <citation type="journal article" date="2023" name="G3 (Bethesda)">
        <title>Whole genome assemblies of Zophobas morio and Tenebrio molitor.</title>
        <authorList>
            <person name="Kaur S."/>
            <person name="Stinson S.A."/>
            <person name="diCenzo G.C."/>
        </authorList>
    </citation>
    <scope>NUCLEOTIDE SEQUENCE</scope>
    <source>
        <strain evidence="2">QUZm001</strain>
    </source>
</reference>
<organism evidence="2 3">
    <name type="scientific">Zophobas morio</name>
    <dbReference type="NCBI Taxonomy" id="2755281"/>
    <lineage>
        <taxon>Eukaryota</taxon>
        <taxon>Metazoa</taxon>
        <taxon>Ecdysozoa</taxon>
        <taxon>Arthropoda</taxon>
        <taxon>Hexapoda</taxon>
        <taxon>Insecta</taxon>
        <taxon>Pterygota</taxon>
        <taxon>Neoptera</taxon>
        <taxon>Endopterygota</taxon>
        <taxon>Coleoptera</taxon>
        <taxon>Polyphaga</taxon>
        <taxon>Cucujiformia</taxon>
        <taxon>Tenebrionidae</taxon>
        <taxon>Zophobas</taxon>
    </lineage>
</organism>